<evidence type="ECO:0000313" key="2">
    <source>
        <dbReference type="EMBL" id="KAI1230622.1"/>
    </source>
</evidence>
<reference evidence="1" key="1">
    <citation type="submission" date="2020-10" db="EMBL/GenBank/DDBJ databases">
        <title>Feather gene expression reveals the developmental basis of iridescence in African starlings.</title>
        <authorList>
            <person name="Rubenstein D.R."/>
        </authorList>
    </citation>
    <scope>NUCLEOTIDE SEQUENCE</scope>
    <source>
        <strain evidence="1">SS15</strain>
        <tissue evidence="1">Liver</tissue>
    </source>
</reference>
<protein>
    <submittedName>
        <fullName evidence="1">Uncharacterized protein</fullName>
    </submittedName>
</protein>
<dbReference type="AlphaFoldDB" id="A0A835TPI7"/>
<sequence>MIPSLGDSRGIPELCEFPGCDLAVLVCLQRFAGIPAGMDSAPGPTCAPAPMDNCPQTAALLEK</sequence>
<evidence type="ECO:0000313" key="1">
    <source>
        <dbReference type="EMBL" id="KAG0113433.1"/>
    </source>
</evidence>
<gene>
    <name evidence="2" type="ORF">IHE44_0010094</name>
    <name evidence="1" type="ORF">IHE44_010507</name>
</gene>
<dbReference type="Proteomes" id="UP000618051">
    <property type="component" value="Unassembled WGS sequence"/>
</dbReference>
<dbReference type="EMBL" id="JADDUC010000443">
    <property type="protein sequence ID" value="KAG0113433.1"/>
    <property type="molecule type" value="Genomic_DNA"/>
</dbReference>
<comment type="caution">
    <text evidence="1">The sequence shown here is derived from an EMBL/GenBank/DDBJ whole genome shotgun (WGS) entry which is preliminary data.</text>
</comment>
<reference evidence="2 3" key="2">
    <citation type="journal article" date="2021" name="J. Hered.">
        <title>Feather Gene Expression Elucidates the Developmental Basis of Plumage Iridescence in African Starlings.</title>
        <authorList>
            <person name="Rubenstein D.R."/>
            <person name="Corvelo A."/>
            <person name="MacManes M.D."/>
            <person name="Maia R."/>
            <person name="Narzisi G."/>
            <person name="Rousaki A."/>
            <person name="Vandenabeele P."/>
            <person name="Shawkey M.D."/>
            <person name="Solomon J."/>
        </authorList>
    </citation>
    <scope>NUCLEOTIDE SEQUENCE [LARGE SCALE GENOMIC DNA]</scope>
    <source>
        <strain evidence="2">SS15</strain>
    </source>
</reference>
<keyword evidence="3" id="KW-1185">Reference proteome</keyword>
<organism evidence="1">
    <name type="scientific">Lamprotornis superbus</name>
    <dbReference type="NCBI Taxonomy" id="245042"/>
    <lineage>
        <taxon>Eukaryota</taxon>
        <taxon>Metazoa</taxon>
        <taxon>Chordata</taxon>
        <taxon>Craniata</taxon>
        <taxon>Vertebrata</taxon>
        <taxon>Euteleostomi</taxon>
        <taxon>Archelosauria</taxon>
        <taxon>Archosauria</taxon>
        <taxon>Dinosauria</taxon>
        <taxon>Saurischia</taxon>
        <taxon>Theropoda</taxon>
        <taxon>Coelurosauria</taxon>
        <taxon>Aves</taxon>
        <taxon>Neognathae</taxon>
        <taxon>Neoaves</taxon>
        <taxon>Telluraves</taxon>
        <taxon>Australaves</taxon>
        <taxon>Passeriformes</taxon>
        <taxon>Sturnidae</taxon>
        <taxon>Lamprotornis</taxon>
    </lineage>
</organism>
<proteinExistence type="predicted"/>
<accession>A0A835TPI7</accession>
<evidence type="ECO:0000313" key="3">
    <source>
        <dbReference type="Proteomes" id="UP000618051"/>
    </source>
</evidence>
<dbReference type="EMBL" id="JADDUC020000030">
    <property type="protein sequence ID" value="KAI1230622.1"/>
    <property type="molecule type" value="Genomic_DNA"/>
</dbReference>
<name>A0A835TPI7_9PASS</name>
<reference evidence="2" key="3">
    <citation type="submission" date="2022-01" db="EMBL/GenBank/DDBJ databases">
        <authorList>
            <person name="Rubenstein D.R."/>
        </authorList>
    </citation>
    <scope>NUCLEOTIDE SEQUENCE</scope>
    <source>
        <strain evidence="2">SS15</strain>
        <tissue evidence="2">Liver</tissue>
    </source>
</reference>